<dbReference type="Gene3D" id="3.40.50.2300">
    <property type="match status" value="1"/>
</dbReference>
<evidence type="ECO:0000313" key="4">
    <source>
        <dbReference type="Proteomes" id="UP000035642"/>
    </source>
</evidence>
<dbReference type="STRING" id="6313.A0A0K0DH84"/>
<evidence type="ECO:0000259" key="3">
    <source>
        <dbReference type="Pfam" id="PF16488"/>
    </source>
</evidence>
<dbReference type="Pfam" id="PF16488">
    <property type="entry name" value="ArgoL2"/>
    <property type="match status" value="1"/>
</dbReference>
<feature type="domain" description="Protein argonaute Mid" evidence="2">
    <location>
        <begin position="64"/>
        <end position="126"/>
    </location>
</feature>
<name>A0A0K0DH84_ANGCA</name>
<feature type="domain" description="Argonaute linker 2" evidence="3">
    <location>
        <begin position="15"/>
        <end position="57"/>
    </location>
</feature>
<proteinExistence type="predicted"/>
<evidence type="ECO:0000259" key="1">
    <source>
        <dbReference type="Pfam" id="PF02171"/>
    </source>
</evidence>
<reference evidence="5" key="2">
    <citation type="submission" date="2017-02" db="UniProtKB">
        <authorList>
            <consortium name="WormBaseParasite"/>
        </authorList>
    </citation>
    <scope>IDENTIFICATION</scope>
</reference>
<dbReference type="PANTHER" id="PTHR22891">
    <property type="entry name" value="EUKARYOTIC TRANSLATION INITIATION FACTOR 2C"/>
    <property type="match status" value="1"/>
</dbReference>
<dbReference type="InterPro" id="IPR003165">
    <property type="entry name" value="Piwi"/>
</dbReference>
<dbReference type="AlphaFoldDB" id="A0A0K0DH84"/>
<dbReference type="Proteomes" id="UP000035642">
    <property type="component" value="Unassembled WGS sequence"/>
</dbReference>
<organism evidence="4 5">
    <name type="scientific">Angiostrongylus cantonensis</name>
    <name type="common">Rat lungworm</name>
    <dbReference type="NCBI Taxonomy" id="6313"/>
    <lineage>
        <taxon>Eukaryota</taxon>
        <taxon>Metazoa</taxon>
        <taxon>Ecdysozoa</taxon>
        <taxon>Nematoda</taxon>
        <taxon>Chromadorea</taxon>
        <taxon>Rhabditida</taxon>
        <taxon>Rhabditina</taxon>
        <taxon>Rhabditomorpha</taxon>
        <taxon>Strongyloidea</taxon>
        <taxon>Metastrongylidae</taxon>
        <taxon>Angiostrongylus</taxon>
    </lineage>
</organism>
<protein>
    <submittedName>
        <fullName evidence="5">Piwi domain-containing protein</fullName>
    </submittedName>
</protein>
<dbReference type="Pfam" id="PF02171">
    <property type="entry name" value="Piwi"/>
    <property type="match status" value="1"/>
</dbReference>
<feature type="domain" description="Piwi" evidence="1">
    <location>
        <begin position="154"/>
        <end position="287"/>
    </location>
</feature>
<dbReference type="GO" id="GO:0003676">
    <property type="term" value="F:nucleic acid binding"/>
    <property type="evidence" value="ECO:0007669"/>
    <property type="project" value="InterPro"/>
</dbReference>
<reference evidence="4" key="1">
    <citation type="submission" date="2012-09" db="EMBL/GenBank/DDBJ databases">
        <authorList>
            <person name="Martin A.A."/>
        </authorList>
    </citation>
    <scope>NUCLEOTIDE SEQUENCE</scope>
</reference>
<dbReference type="SUPFAM" id="SSF53098">
    <property type="entry name" value="Ribonuclease H-like"/>
    <property type="match status" value="1"/>
</dbReference>
<dbReference type="WBParaSite" id="ACAC_0001052101-mRNA-1">
    <property type="protein sequence ID" value="ACAC_0001052101-mRNA-1"/>
    <property type="gene ID" value="ACAC_0001052101"/>
</dbReference>
<dbReference type="Pfam" id="PF16487">
    <property type="entry name" value="ArgoMid"/>
    <property type="match status" value="1"/>
</dbReference>
<sequence length="327" mass="37124">MKASGTLPQQRLNETKVMKNALGIASGNPFLERAGINVEKEFTKVTGRILTPPVIVYGRSEEATVNNCKWIWDRAQFLQPAKLLNWAVCVTLTQGDLQRVPVKNYIERMENRCRSHGMEVATVSEVFYLKRQNYDGVEEWYEAQMKKSRTYLMFITSDNIHLHDTIKLLELQYQIVSQEIRAGKVVAVVSKNQNQTLDNVVAKVNHKFGGINYNIVLDLAPKYKSWLSDSSIVFIGFEISNPPALSKFEIERGATYKMPSVLGWGANCTGNPQQFIGDHTYVEARQSDVGSCIYIYMYITYIYLYVADSYIRNGIADDGLEIGRACQ</sequence>
<keyword evidence="4" id="KW-1185">Reference proteome</keyword>
<dbReference type="InterPro" id="IPR032473">
    <property type="entry name" value="Argonaute_Mid_dom"/>
</dbReference>
<dbReference type="InterPro" id="IPR032472">
    <property type="entry name" value="ArgoL2"/>
</dbReference>
<evidence type="ECO:0000259" key="2">
    <source>
        <dbReference type="Pfam" id="PF16487"/>
    </source>
</evidence>
<accession>A0A0K0DH84</accession>
<dbReference type="InterPro" id="IPR012337">
    <property type="entry name" value="RNaseH-like_sf"/>
</dbReference>
<evidence type="ECO:0000313" key="5">
    <source>
        <dbReference type="WBParaSite" id="ACAC_0001052101-mRNA-1"/>
    </source>
</evidence>